<dbReference type="InterPro" id="IPR027417">
    <property type="entry name" value="P-loop_NTPase"/>
</dbReference>
<dbReference type="GO" id="GO:0005737">
    <property type="term" value="C:cytoplasm"/>
    <property type="evidence" value="ECO:0007669"/>
    <property type="project" value="UniProtKB-SubCell"/>
</dbReference>
<gene>
    <name evidence="11" type="ORF">UV74_C0013G0424</name>
</gene>
<dbReference type="GO" id="GO:0002949">
    <property type="term" value="P:tRNA threonylcarbamoyladenosine modification"/>
    <property type="evidence" value="ECO:0007669"/>
    <property type="project" value="InterPro"/>
</dbReference>
<organism evidence="11 12">
    <name type="scientific">Candidatus Woesebacteria bacterium GW2011_GWB1_43_14</name>
    <dbReference type="NCBI Taxonomy" id="1618578"/>
    <lineage>
        <taxon>Bacteria</taxon>
        <taxon>Candidatus Woeseibacteriota</taxon>
    </lineage>
</organism>
<comment type="similarity">
    <text evidence="2">Belongs to the TsaE family.</text>
</comment>
<evidence type="ECO:0000256" key="6">
    <source>
        <dbReference type="ARBA" id="ARBA00022723"/>
    </source>
</evidence>
<keyword evidence="7" id="KW-0547">Nucleotide-binding</keyword>
<evidence type="ECO:0000256" key="10">
    <source>
        <dbReference type="ARBA" id="ARBA00032441"/>
    </source>
</evidence>
<comment type="subcellular location">
    <subcellularLocation>
        <location evidence="1">Cytoplasm</location>
    </subcellularLocation>
</comment>
<evidence type="ECO:0000256" key="8">
    <source>
        <dbReference type="ARBA" id="ARBA00022840"/>
    </source>
</evidence>
<proteinExistence type="inferred from homology"/>
<name>A0A0G1DI98_9BACT</name>
<comment type="caution">
    <text evidence="11">The sequence shown here is derived from an EMBL/GenBank/DDBJ whole genome shotgun (WGS) entry which is preliminary data.</text>
</comment>
<keyword evidence="4" id="KW-0963">Cytoplasm</keyword>
<dbReference type="GO" id="GO:0046872">
    <property type="term" value="F:metal ion binding"/>
    <property type="evidence" value="ECO:0007669"/>
    <property type="project" value="UniProtKB-KW"/>
</dbReference>
<dbReference type="NCBIfam" id="TIGR00150">
    <property type="entry name" value="T6A_YjeE"/>
    <property type="match status" value="1"/>
</dbReference>
<dbReference type="Pfam" id="PF02367">
    <property type="entry name" value="TsaE"/>
    <property type="match status" value="1"/>
</dbReference>
<dbReference type="GO" id="GO:0005524">
    <property type="term" value="F:ATP binding"/>
    <property type="evidence" value="ECO:0007669"/>
    <property type="project" value="UniProtKB-KW"/>
</dbReference>
<keyword evidence="5" id="KW-0819">tRNA processing</keyword>
<dbReference type="InterPro" id="IPR003442">
    <property type="entry name" value="T6A_TsaE"/>
</dbReference>
<evidence type="ECO:0000256" key="2">
    <source>
        <dbReference type="ARBA" id="ARBA00007599"/>
    </source>
</evidence>
<dbReference type="AlphaFoldDB" id="A0A0G1DI98"/>
<sequence length="119" mass="13371">MLALSGALGSGKTTFVQGLAEGLGLGSRIISPTFILMRSYNAKSVNLYHVDLYRLEGDIANDFENLGIADFWEKPNNIVVIEWAEKAKDLLPEKAIWINFENIDGDKRKIKLMDHYSLI</sequence>
<evidence type="ECO:0000256" key="4">
    <source>
        <dbReference type="ARBA" id="ARBA00022490"/>
    </source>
</evidence>
<evidence type="ECO:0000256" key="9">
    <source>
        <dbReference type="ARBA" id="ARBA00022842"/>
    </source>
</evidence>
<keyword evidence="8" id="KW-0067">ATP-binding</keyword>
<evidence type="ECO:0000313" key="11">
    <source>
        <dbReference type="EMBL" id="KKS97302.1"/>
    </source>
</evidence>
<keyword evidence="9" id="KW-0460">Magnesium</keyword>
<evidence type="ECO:0000256" key="7">
    <source>
        <dbReference type="ARBA" id="ARBA00022741"/>
    </source>
</evidence>
<protein>
    <recommendedName>
        <fullName evidence="3">tRNA threonylcarbamoyladenosine biosynthesis protein TsaE</fullName>
    </recommendedName>
    <alternativeName>
        <fullName evidence="10">t(6)A37 threonylcarbamoyladenosine biosynthesis protein TsaE</fullName>
    </alternativeName>
</protein>
<dbReference type="SUPFAM" id="SSF52540">
    <property type="entry name" value="P-loop containing nucleoside triphosphate hydrolases"/>
    <property type="match status" value="1"/>
</dbReference>
<reference evidence="11 12" key="1">
    <citation type="journal article" date="2015" name="Nature">
        <title>rRNA introns, odd ribosomes, and small enigmatic genomes across a large radiation of phyla.</title>
        <authorList>
            <person name="Brown C.T."/>
            <person name="Hug L.A."/>
            <person name="Thomas B.C."/>
            <person name="Sharon I."/>
            <person name="Castelle C.J."/>
            <person name="Singh A."/>
            <person name="Wilkins M.J."/>
            <person name="Williams K.H."/>
            <person name="Banfield J.F."/>
        </authorList>
    </citation>
    <scope>NUCLEOTIDE SEQUENCE [LARGE SCALE GENOMIC DNA]</scope>
</reference>
<dbReference type="PANTHER" id="PTHR33540:SF2">
    <property type="entry name" value="TRNA THREONYLCARBAMOYLADENOSINE BIOSYNTHESIS PROTEIN TSAE"/>
    <property type="match status" value="1"/>
</dbReference>
<evidence type="ECO:0000313" key="12">
    <source>
        <dbReference type="Proteomes" id="UP000034090"/>
    </source>
</evidence>
<dbReference type="STRING" id="1618578.UV74_C0013G0424"/>
<dbReference type="PANTHER" id="PTHR33540">
    <property type="entry name" value="TRNA THREONYLCARBAMOYLADENOSINE BIOSYNTHESIS PROTEIN TSAE"/>
    <property type="match status" value="1"/>
</dbReference>
<dbReference type="EMBL" id="LCFQ01000013">
    <property type="protein sequence ID" value="KKS97302.1"/>
    <property type="molecule type" value="Genomic_DNA"/>
</dbReference>
<accession>A0A0G1DI98</accession>
<evidence type="ECO:0000256" key="3">
    <source>
        <dbReference type="ARBA" id="ARBA00019010"/>
    </source>
</evidence>
<keyword evidence="6" id="KW-0479">Metal-binding</keyword>
<dbReference type="Gene3D" id="3.40.50.300">
    <property type="entry name" value="P-loop containing nucleotide triphosphate hydrolases"/>
    <property type="match status" value="1"/>
</dbReference>
<evidence type="ECO:0000256" key="5">
    <source>
        <dbReference type="ARBA" id="ARBA00022694"/>
    </source>
</evidence>
<evidence type="ECO:0000256" key="1">
    <source>
        <dbReference type="ARBA" id="ARBA00004496"/>
    </source>
</evidence>
<dbReference type="Proteomes" id="UP000034090">
    <property type="component" value="Unassembled WGS sequence"/>
</dbReference>